<evidence type="ECO:0000313" key="4">
    <source>
        <dbReference type="EMBL" id="OAD61461.1"/>
    </source>
</evidence>
<feature type="domain" description="RuvB-like AAA+ ATPase" evidence="3">
    <location>
        <begin position="9"/>
        <end position="112"/>
    </location>
</feature>
<dbReference type="GO" id="GO:0006261">
    <property type="term" value="P:DNA-templated DNA replication"/>
    <property type="evidence" value="ECO:0007669"/>
    <property type="project" value="TreeGrafter"/>
</dbReference>
<dbReference type="GO" id="GO:0017116">
    <property type="term" value="F:single-stranded DNA helicase activity"/>
    <property type="evidence" value="ECO:0007669"/>
    <property type="project" value="TreeGrafter"/>
</dbReference>
<evidence type="ECO:0000259" key="3">
    <source>
        <dbReference type="Pfam" id="PF05496"/>
    </source>
</evidence>
<dbReference type="Proteomes" id="UP000250275">
    <property type="component" value="Unassembled WGS sequence"/>
</dbReference>
<evidence type="ECO:0000313" key="5">
    <source>
        <dbReference type="Proteomes" id="UP000250275"/>
    </source>
</evidence>
<dbReference type="SUPFAM" id="SSF52540">
    <property type="entry name" value="P-loop containing nucleoside triphosphate hydrolases"/>
    <property type="match status" value="1"/>
</dbReference>
<accession>A0A310SGH2</accession>
<dbReference type="Pfam" id="PF05496">
    <property type="entry name" value="RuvB_N"/>
    <property type="match status" value="1"/>
</dbReference>
<proteinExistence type="predicted"/>
<dbReference type="GO" id="GO:0008047">
    <property type="term" value="F:enzyme activator activity"/>
    <property type="evidence" value="ECO:0007669"/>
    <property type="project" value="TreeGrafter"/>
</dbReference>
<name>A0A310SGH2_9HYME</name>
<dbReference type="EMBL" id="KQ760193">
    <property type="protein sequence ID" value="OAD61461.1"/>
    <property type="molecule type" value="Genomic_DNA"/>
</dbReference>
<dbReference type="InterPro" id="IPR051314">
    <property type="entry name" value="AAA_ATPase_RarA/MGS1/WRNIP1"/>
</dbReference>
<dbReference type="GO" id="GO:0000731">
    <property type="term" value="P:DNA synthesis involved in DNA repair"/>
    <property type="evidence" value="ECO:0007669"/>
    <property type="project" value="TreeGrafter"/>
</dbReference>
<gene>
    <name evidence="4" type="ORF">WN48_00959</name>
</gene>
<evidence type="ECO:0000256" key="2">
    <source>
        <dbReference type="ARBA" id="ARBA00022840"/>
    </source>
</evidence>
<organism evidence="4 5">
    <name type="scientific">Eufriesea mexicana</name>
    <dbReference type="NCBI Taxonomy" id="516756"/>
    <lineage>
        <taxon>Eukaryota</taxon>
        <taxon>Metazoa</taxon>
        <taxon>Ecdysozoa</taxon>
        <taxon>Arthropoda</taxon>
        <taxon>Hexapoda</taxon>
        <taxon>Insecta</taxon>
        <taxon>Pterygota</taxon>
        <taxon>Neoptera</taxon>
        <taxon>Endopterygota</taxon>
        <taxon>Hymenoptera</taxon>
        <taxon>Apocrita</taxon>
        <taxon>Aculeata</taxon>
        <taxon>Apoidea</taxon>
        <taxon>Anthophila</taxon>
        <taxon>Apidae</taxon>
        <taxon>Eufriesea</taxon>
    </lineage>
</organism>
<dbReference type="GO" id="GO:0006310">
    <property type="term" value="P:DNA recombination"/>
    <property type="evidence" value="ECO:0007669"/>
    <property type="project" value="InterPro"/>
</dbReference>
<evidence type="ECO:0000256" key="1">
    <source>
        <dbReference type="ARBA" id="ARBA00022741"/>
    </source>
</evidence>
<reference evidence="4 5" key="1">
    <citation type="submission" date="2015-07" db="EMBL/GenBank/DDBJ databases">
        <title>The genome of Eufriesea mexicana.</title>
        <authorList>
            <person name="Pan H."/>
            <person name="Kapheim K."/>
        </authorList>
    </citation>
    <scope>NUCLEOTIDE SEQUENCE [LARGE SCALE GENOMIC DNA]</scope>
    <source>
        <strain evidence="4">0111107269</strain>
        <tissue evidence="4">Whole body</tissue>
    </source>
</reference>
<keyword evidence="1" id="KW-0547">Nucleotide-binding</keyword>
<dbReference type="InterPro" id="IPR027417">
    <property type="entry name" value="P-loop_NTPase"/>
</dbReference>
<keyword evidence="5" id="KW-1185">Reference proteome</keyword>
<dbReference type="InterPro" id="IPR008824">
    <property type="entry name" value="RuvB-like_N"/>
</dbReference>
<dbReference type="GO" id="GO:0009378">
    <property type="term" value="F:four-way junction helicase activity"/>
    <property type="evidence" value="ECO:0007669"/>
    <property type="project" value="InterPro"/>
</dbReference>
<dbReference type="OrthoDB" id="6484078at2759"/>
<dbReference type="Gene3D" id="3.40.50.300">
    <property type="entry name" value="P-loop containing nucleotide triphosphate hydrolases"/>
    <property type="match status" value="1"/>
</dbReference>
<dbReference type="PANTHER" id="PTHR13779:SF7">
    <property type="entry name" value="ATPASE WRNIP1"/>
    <property type="match status" value="1"/>
</dbReference>
<dbReference type="PANTHER" id="PTHR13779">
    <property type="entry name" value="WERNER HELICASE-INTERACTING PROTEIN 1 FAMILY MEMBER"/>
    <property type="match status" value="1"/>
</dbReference>
<dbReference type="GO" id="GO:0005524">
    <property type="term" value="F:ATP binding"/>
    <property type="evidence" value="ECO:0007669"/>
    <property type="project" value="UniProtKB-KW"/>
</dbReference>
<dbReference type="AlphaFoldDB" id="A0A310SGH2"/>
<sequence>MDKSLATILRPTTVNETVGQCHLINDRSGIISRILNQSFLASLIFYGNAGVGKSTIVQIFANDFICPFGIFSAAIDEKGNLEILSKIAQNTVPRINLIQEIQRTNRDRQDLFLQYLGYDNFILMTCTTVNPYFVFNPALRTRCLLFEFKQISSEEMSFDTKNLDLAIREKLAIDTFHQICMTEGLIPFGSVVTEMALSEKSNSPGLAGQKAYNDALLGKVCPTSDYIKRN</sequence>
<protein>
    <submittedName>
        <fullName evidence="4">Putative AAA domain-containing protein YrvN</fullName>
    </submittedName>
</protein>
<keyword evidence="2" id="KW-0067">ATP-binding</keyword>